<accession>A0AAV1SCY1</accession>
<sequence length="267" mass="31082">MSKNYQKQQFSNLIKVLRPKVYITDASKFKTLVQELTGNGKATCISNSPPETTPQIIEKAPFIDIKDQEYDHHECSMETSVEGFDLCNVFQTDHQVHCYNDQQAYMHDISGFDDHMSLPMNQREEFLAYQDLESWLLSSEEPCSSSYNGYYAHTQQQLNMYDYASYPGSSQQQIGRRLPEVLKRIFLELPGSVRDIIQLQFQKHTVKCCSTKFRDDQWSAKPTSIFAFPLHIAVTFHAYADEVEKRQLRWTWETSTGNLKDMEDQLN</sequence>
<gene>
    <name evidence="2" type="ORF">DCAF_LOCUS20846</name>
</gene>
<proteinExistence type="predicted"/>
<dbReference type="Pfam" id="PF05678">
    <property type="entry name" value="VQ"/>
    <property type="match status" value="1"/>
</dbReference>
<dbReference type="Proteomes" id="UP001314170">
    <property type="component" value="Unassembled WGS sequence"/>
</dbReference>
<organism evidence="2 3">
    <name type="scientific">Dovyalis caffra</name>
    <dbReference type="NCBI Taxonomy" id="77055"/>
    <lineage>
        <taxon>Eukaryota</taxon>
        <taxon>Viridiplantae</taxon>
        <taxon>Streptophyta</taxon>
        <taxon>Embryophyta</taxon>
        <taxon>Tracheophyta</taxon>
        <taxon>Spermatophyta</taxon>
        <taxon>Magnoliopsida</taxon>
        <taxon>eudicotyledons</taxon>
        <taxon>Gunneridae</taxon>
        <taxon>Pentapetalae</taxon>
        <taxon>rosids</taxon>
        <taxon>fabids</taxon>
        <taxon>Malpighiales</taxon>
        <taxon>Salicaceae</taxon>
        <taxon>Flacourtieae</taxon>
        <taxon>Dovyalis</taxon>
    </lineage>
</organism>
<reference evidence="2 3" key="1">
    <citation type="submission" date="2024-01" db="EMBL/GenBank/DDBJ databases">
        <authorList>
            <person name="Waweru B."/>
        </authorList>
    </citation>
    <scope>NUCLEOTIDE SEQUENCE [LARGE SCALE GENOMIC DNA]</scope>
</reference>
<evidence type="ECO:0000313" key="3">
    <source>
        <dbReference type="Proteomes" id="UP001314170"/>
    </source>
</evidence>
<comment type="caution">
    <text evidence="2">The sequence shown here is derived from an EMBL/GenBank/DDBJ whole genome shotgun (WGS) entry which is preliminary data.</text>
</comment>
<name>A0AAV1SCY1_9ROSI</name>
<evidence type="ECO:0000259" key="1">
    <source>
        <dbReference type="Pfam" id="PF05678"/>
    </source>
</evidence>
<keyword evidence="3" id="KW-1185">Reference proteome</keyword>
<evidence type="ECO:0000313" key="2">
    <source>
        <dbReference type="EMBL" id="CAK7348153.1"/>
    </source>
</evidence>
<dbReference type="AlphaFoldDB" id="A0AAV1SCY1"/>
<feature type="domain" description="VQ" evidence="1">
    <location>
        <begin position="19"/>
        <end position="39"/>
    </location>
</feature>
<dbReference type="EMBL" id="CAWUPB010001173">
    <property type="protein sequence ID" value="CAK7348153.1"/>
    <property type="molecule type" value="Genomic_DNA"/>
</dbReference>
<dbReference type="InterPro" id="IPR008889">
    <property type="entry name" value="VQ"/>
</dbReference>
<protein>
    <recommendedName>
        <fullName evidence="1">VQ domain-containing protein</fullName>
    </recommendedName>
</protein>